<evidence type="ECO:0008006" key="6">
    <source>
        <dbReference type="Google" id="ProtNLM"/>
    </source>
</evidence>
<dbReference type="STRING" id="454136.NIES2119_24505"/>
<name>A0A1U7I976_9CYAN</name>
<dbReference type="Pfam" id="PF08681">
    <property type="entry name" value="TacA1"/>
    <property type="match status" value="1"/>
</dbReference>
<comment type="caution">
    <text evidence="4">The sequence shown here is derived from an EMBL/GenBank/DDBJ whole genome shotgun (WGS) entry which is preliminary data.</text>
</comment>
<feature type="region of interest" description="Disordered" evidence="3">
    <location>
        <begin position="71"/>
        <end position="94"/>
    </location>
</feature>
<evidence type="ECO:0000313" key="5">
    <source>
        <dbReference type="Proteomes" id="UP000185860"/>
    </source>
</evidence>
<protein>
    <recommendedName>
        <fullName evidence="6">DUF1778 domain-containing protein</fullName>
    </recommendedName>
</protein>
<reference evidence="4 5" key="1">
    <citation type="submission" date="2016-11" db="EMBL/GenBank/DDBJ databases">
        <title>Draft Genome Sequences of Nine Cyanobacterial Strains from Diverse Habitats.</title>
        <authorList>
            <person name="Zhu T."/>
            <person name="Hou S."/>
            <person name="Lu X."/>
            <person name="Hess W.R."/>
        </authorList>
    </citation>
    <scope>NUCLEOTIDE SEQUENCE [LARGE SCALE GENOMIC DNA]</scope>
    <source>
        <strain evidence="4 5">IAM M-71</strain>
    </source>
</reference>
<dbReference type="OrthoDB" id="467339at2"/>
<comment type="similarity">
    <text evidence="2">Belongs to the TacA antitoxin family.</text>
</comment>
<evidence type="ECO:0000313" key="4">
    <source>
        <dbReference type="EMBL" id="OKH33061.1"/>
    </source>
</evidence>
<dbReference type="PANTHER" id="PTHR35401">
    <property type="entry name" value="COPG FAMILY HELIX-TURN-HELIX PROTEIN-RELATED-RELATED"/>
    <property type="match status" value="1"/>
</dbReference>
<dbReference type="RefSeq" id="WP_073596116.1">
    <property type="nucleotide sequence ID" value="NZ_MRCE01000033.1"/>
</dbReference>
<sequence>MSINQNLEESRIDLRLNQEQKKTLETAAALMGMSVSSYVLSQSLAAANKDIATHETLVLSDRDRDLFLSLLENPPEPSERLKSAMQKYQDKYEK</sequence>
<dbReference type="InterPro" id="IPR014795">
    <property type="entry name" value="TacA_1-like"/>
</dbReference>
<dbReference type="AlphaFoldDB" id="A0A1U7I976"/>
<dbReference type="EMBL" id="MRCE01000033">
    <property type="protein sequence ID" value="OKH33061.1"/>
    <property type="molecule type" value="Genomic_DNA"/>
</dbReference>
<organism evidence="4 5">
    <name type="scientific">[Phormidium ambiguum] IAM M-71</name>
    <dbReference type="NCBI Taxonomy" id="454136"/>
    <lineage>
        <taxon>Bacteria</taxon>
        <taxon>Bacillati</taxon>
        <taxon>Cyanobacteriota</taxon>
        <taxon>Cyanophyceae</taxon>
        <taxon>Oscillatoriophycideae</taxon>
        <taxon>Aerosakkonematales</taxon>
        <taxon>Aerosakkonemataceae</taxon>
        <taxon>Floridanema</taxon>
    </lineage>
</organism>
<evidence type="ECO:0000256" key="1">
    <source>
        <dbReference type="ARBA" id="ARBA00022649"/>
    </source>
</evidence>
<dbReference type="PANTHER" id="PTHR35401:SF2">
    <property type="entry name" value="ABC-TYPE TRANSPORT SYSTEM"/>
    <property type="match status" value="1"/>
</dbReference>
<evidence type="ECO:0000256" key="2">
    <source>
        <dbReference type="ARBA" id="ARBA00049988"/>
    </source>
</evidence>
<dbReference type="GO" id="GO:0006355">
    <property type="term" value="P:regulation of DNA-templated transcription"/>
    <property type="evidence" value="ECO:0007669"/>
    <property type="project" value="InterPro"/>
</dbReference>
<feature type="compositionally biased region" description="Basic and acidic residues" evidence="3">
    <location>
        <begin position="77"/>
        <end position="94"/>
    </location>
</feature>
<gene>
    <name evidence="4" type="ORF">NIES2119_24505</name>
</gene>
<accession>A0A1U7I976</accession>
<dbReference type="Gene3D" id="1.20.5.780">
    <property type="entry name" value="Single helix bin"/>
    <property type="match status" value="1"/>
</dbReference>
<evidence type="ECO:0000256" key="3">
    <source>
        <dbReference type="SAM" id="MobiDB-lite"/>
    </source>
</evidence>
<keyword evidence="1" id="KW-1277">Toxin-antitoxin system</keyword>
<dbReference type="Proteomes" id="UP000185860">
    <property type="component" value="Unassembled WGS sequence"/>
</dbReference>
<proteinExistence type="inferred from homology"/>
<dbReference type="InterPro" id="IPR010985">
    <property type="entry name" value="Ribbon_hlx_hlx"/>
</dbReference>
<dbReference type="SUPFAM" id="SSF47598">
    <property type="entry name" value="Ribbon-helix-helix"/>
    <property type="match status" value="1"/>
</dbReference>